<evidence type="ECO:0000313" key="1">
    <source>
        <dbReference type="EMBL" id="ADN15955.1"/>
    </source>
</evidence>
<evidence type="ECO:0000313" key="2">
    <source>
        <dbReference type="Proteomes" id="UP000008206"/>
    </source>
</evidence>
<organism evidence="1 2">
    <name type="scientific">Gloeothece verrucosa (strain PCC 7822)</name>
    <name type="common">Cyanothece sp. (strain PCC 7822)</name>
    <dbReference type="NCBI Taxonomy" id="497965"/>
    <lineage>
        <taxon>Bacteria</taxon>
        <taxon>Bacillati</taxon>
        <taxon>Cyanobacteriota</taxon>
        <taxon>Cyanophyceae</taxon>
        <taxon>Oscillatoriophycideae</taxon>
        <taxon>Chroococcales</taxon>
        <taxon>Aphanothecaceae</taxon>
        <taxon>Gloeothece</taxon>
        <taxon>Gloeothece verrucosa</taxon>
    </lineage>
</organism>
<proteinExistence type="predicted"/>
<sequence length="76" mass="8756">MTENTQLTDHEPITDQELGQVIAELEQYRERLVNETLTTAQRAKLPKNKALAQLEPLLAQIDNQLQILREQKASHH</sequence>
<protein>
    <submittedName>
        <fullName evidence="1">Uncharacterized protein</fullName>
    </submittedName>
</protein>
<dbReference type="HOGENOM" id="CLU_177101_1_0_3"/>
<dbReference type="RefSeq" id="WP_013324023.1">
    <property type="nucleotide sequence ID" value="NC_014501.1"/>
</dbReference>
<dbReference type="KEGG" id="cyj:Cyan7822_4030"/>
<dbReference type="Proteomes" id="UP000008206">
    <property type="component" value="Chromosome"/>
</dbReference>
<dbReference type="EMBL" id="CP002198">
    <property type="protein sequence ID" value="ADN15955.1"/>
    <property type="molecule type" value="Genomic_DNA"/>
</dbReference>
<keyword evidence="2" id="KW-1185">Reference proteome</keyword>
<dbReference type="OrthoDB" id="573886at2"/>
<name>E0U5W4_GLOV7</name>
<dbReference type="eggNOG" id="ENOG50320T4">
    <property type="taxonomic scope" value="Bacteria"/>
</dbReference>
<dbReference type="STRING" id="497965.Cyan7822_4030"/>
<gene>
    <name evidence="1" type="ordered locus">Cyan7822_4030</name>
</gene>
<accession>E0U5W4</accession>
<reference evidence="2" key="1">
    <citation type="journal article" date="2011" name="MBio">
        <title>Novel metabolic attributes of the genus Cyanothece, comprising a group of unicellular nitrogen-fixing Cyanobacteria.</title>
        <authorList>
            <person name="Bandyopadhyay A."/>
            <person name="Elvitigala T."/>
            <person name="Welsh E."/>
            <person name="Stockel J."/>
            <person name="Liberton M."/>
            <person name="Min H."/>
            <person name="Sherman L.A."/>
            <person name="Pakrasi H.B."/>
        </authorList>
    </citation>
    <scope>NUCLEOTIDE SEQUENCE [LARGE SCALE GENOMIC DNA]</scope>
    <source>
        <strain evidence="2">PCC 7822</strain>
    </source>
</reference>
<dbReference type="AlphaFoldDB" id="E0U5W4"/>